<keyword evidence="3 6" id="KW-0728">SH3 domain</keyword>
<dbReference type="InterPro" id="IPR013625">
    <property type="entry name" value="PTB"/>
</dbReference>
<dbReference type="OrthoDB" id="4680325at2759"/>
<dbReference type="FunFam" id="2.30.29.30:FF:000293">
    <property type="entry name" value="EPS8 like 3"/>
    <property type="match status" value="1"/>
</dbReference>
<name>A0A9Q1J0X3_SYNKA</name>
<dbReference type="Pfam" id="PF08416">
    <property type="entry name" value="PTB"/>
    <property type="match status" value="1"/>
</dbReference>
<dbReference type="InterPro" id="IPR055093">
    <property type="entry name" value="EPS8_2nd"/>
</dbReference>
<dbReference type="InterPro" id="IPR001452">
    <property type="entry name" value="SH3_domain"/>
</dbReference>
<dbReference type="SMART" id="SM00326">
    <property type="entry name" value="SH3"/>
    <property type="match status" value="1"/>
</dbReference>
<evidence type="ECO:0000256" key="5">
    <source>
        <dbReference type="ARBA" id="ARBA00022553"/>
    </source>
</evidence>
<reference evidence="9" key="1">
    <citation type="journal article" date="2023" name="Science">
        <title>Genome structures resolve the early diversification of teleost fishes.</title>
        <authorList>
            <person name="Parey E."/>
            <person name="Louis A."/>
            <person name="Montfort J."/>
            <person name="Bouchez O."/>
            <person name="Roques C."/>
            <person name="Iampietro C."/>
            <person name="Lluch J."/>
            <person name="Castinel A."/>
            <person name="Donnadieu C."/>
            <person name="Desvignes T."/>
            <person name="Floi Bucao C."/>
            <person name="Jouanno E."/>
            <person name="Wen M."/>
            <person name="Mejri S."/>
            <person name="Dirks R."/>
            <person name="Jansen H."/>
            <person name="Henkel C."/>
            <person name="Chen W.J."/>
            <person name="Zahm M."/>
            <person name="Cabau C."/>
            <person name="Klopp C."/>
            <person name="Thompson A.W."/>
            <person name="Robinson-Rechavi M."/>
            <person name="Braasch I."/>
            <person name="Lecointre G."/>
            <person name="Bobe J."/>
            <person name="Postlethwait J.H."/>
            <person name="Berthelot C."/>
            <person name="Roest Crollius H."/>
            <person name="Guiguen Y."/>
        </authorList>
    </citation>
    <scope>NUCLEOTIDE SEQUENCE</scope>
    <source>
        <strain evidence="9">WJC10195</strain>
    </source>
</reference>
<dbReference type="PROSITE" id="PS50002">
    <property type="entry name" value="SH3"/>
    <property type="match status" value="1"/>
</dbReference>
<dbReference type="GO" id="GO:0031982">
    <property type="term" value="C:vesicle"/>
    <property type="evidence" value="ECO:0007669"/>
    <property type="project" value="TreeGrafter"/>
</dbReference>
<keyword evidence="4" id="KW-0963">Cytoplasm</keyword>
<comment type="caution">
    <text evidence="9">The sequence shown here is derived from an EMBL/GenBank/DDBJ whole genome shotgun (WGS) entry which is preliminary data.</text>
</comment>
<dbReference type="CDD" id="cd01210">
    <property type="entry name" value="PTB_EPS8"/>
    <property type="match status" value="1"/>
</dbReference>
<evidence type="ECO:0000256" key="6">
    <source>
        <dbReference type="PROSITE-ProRule" id="PRU00192"/>
    </source>
</evidence>
<feature type="domain" description="SH3" evidence="8">
    <location>
        <begin position="480"/>
        <end position="539"/>
    </location>
</feature>
<accession>A0A9Q1J0X3</accession>
<comment type="similarity">
    <text evidence="2">Belongs to the EPS8 family.</text>
</comment>
<dbReference type="Gene3D" id="2.30.29.30">
    <property type="entry name" value="Pleckstrin-homology domain (PH domain)/Phosphotyrosine-binding domain (PTB)"/>
    <property type="match status" value="1"/>
</dbReference>
<dbReference type="GO" id="GO:0003779">
    <property type="term" value="F:actin binding"/>
    <property type="evidence" value="ECO:0007669"/>
    <property type="project" value="TreeGrafter"/>
</dbReference>
<protein>
    <recommendedName>
        <fullName evidence="8">SH3 domain-containing protein</fullName>
    </recommendedName>
</protein>
<dbReference type="GO" id="GO:0032587">
    <property type="term" value="C:ruffle membrane"/>
    <property type="evidence" value="ECO:0007669"/>
    <property type="project" value="TreeGrafter"/>
</dbReference>
<dbReference type="GO" id="GO:0007266">
    <property type="term" value="P:Rho protein signal transduction"/>
    <property type="evidence" value="ECO:0007669"/>
    <property type="project" value="TreeGrafter"/>
</dbReference>
<feature type="region of interest" description="Disordered" evidence="7">
    <location>
        <begin position="422"/>
        <end position="483"/>
    </location>
</feature>
<feature type="region of interest" description="Disordered" evidence="7">
    <location>
        <begin position="189"/>
        <end position="252"/>
    </location>
</feature>
<evidence type="ECO:0000256" key="7">
    <source>
        <dbReference type="SAM" id="MobiDB-lite"/>
    </source>
</evidence>
<evidence type="ECO:0000313" key="9">
    <source>
        <dbReference type="EMBL" id="KAJ8360647.1"/>
    </source>
</evidence>
<dbReference type="AlphaFoldDB" id="A0A9Q1J0X3"/>
<dbReference type="SUPFAM" id="SSF50729">
    <property type="entry name" value="PH domain-like"/>
    <property type="match status" value="1"/>
</dbReference>
<dbReference type="GO" id="GO:1900029">
    <property type="term" value="P:positive regulation of ruffle assembly"/>
    <property type="evidence" value="ECO:0007669"/>
    <property type="project" value="TreeGrafter"/>
</dbReference>
<dbReference type="GO" id="GO:0035023">
    <property type="term" value="P:regulation of Rho protein signal transduction"/>
    <property type="evidence" value="ECO:0007669"/>
    <property type="project" value="TreeGrafter"/>
</dbReference>
<feature type="compositionally biased region" description="Acidic residues" evidence="7">
    <location>
        <begin position="236"/>
        <end position="246"/>
    </location>
</feature>
<dbReference type="Gene3D" id="1.10.150.50">
    <property type="entry name" value="Transcription Factor, Ets-1"/>
    <property type="match status" value="1"/>
</dbReference>
<dbReference type="EMBL" id="JAINUF010000005">
    <property type="protein sequence ID" value="KAJ8360647.1"/>
    <property type="molecule type" value="Genomic_DNA"/>
</dbReference>
<dbReference type="Gene3D" id="2.30.30.40">
    <property type="entry name" value="SH3 Domains"/>
    <property type="match status" value="1"/>
</dbReference>
<feature type="compositionally biased region" description="Polar residues" evidence="7">
    <location>
        <begin position="191"/>
        <end position="210"/>
    </location>
</feature>
<evidence type="ECO:0000256" key="2">
    <source>
        <dbReference type="ARBA" id="ARBA00006197"/>
    </source>
</evidence>
<evidence type="ECO:0000256" key="4">
    <source>
        <dbReference type="ARBA" id="ARBA00022490"/>
    </source>
</evidence>
<dbReference type="InterPro" id="IPR036028">
    <property type="entry name" value="SH3-like_dom_sf"/>
</dbReference>
<evidence type="ECO:0000256" key="1">
    <source>
        <dbReference type="ARBA" id="ARBA00004496"/>
    </source>
</evidence>
<evidence type="ECO:0000259" key="8">
    <source>
        <dbReference type="PROSITE" id="PS50002"/>
    </source>
</evidence>
<dbReference type="InterPro" id="IPR011993">
    <property type="entry name" value="PH-like_dom_sf"/>
</dbReference>
<dbReference type="InterPro" id="IPR039801">
    <property type="entry name" value="EPS8-like"/>
</dbReference>
<sequence length="631" mass="71942">MYMNNGTYPFGSSEDGGSIRSSGFSLDEVSSQRSSLSRPSGKAIYLRRKEYAESIIKQPGNFHYRVEHLFTCEVDGRDVRDLEDCIAQLKVLDARGRVWGQDMVLEAQDSRLLLTDIETKEELESLPLSSIIETKALLDTCIYNSMLAITVQERSKGTTSVFIFQCEEVRAELIKSDLDRAIRLRMMDTGDTGNNVENAVGQQDSGSLHSSEPPLTDRWNYPDYEEASLPPSRDEPEPEFDLEPQEEAAPHEYTETQRNVDILNHILNDVELFMGRVAALVAKQDKKKKKLLIKKNKKKATEDMPPPEEFAVCLQKIKYGFNLLGELNGEISNPSAPEFIHCFFSILDFLVPHCPPDLPSDIISPLLTDGTIKLLSEEATQEEDQLWQSLGDAWNIPSSKWPDDDEEEVPLYVPEFDNGWEPPMVVKAPPKTSLSKAPPKTSLTNKKKSQQPPPEREPQRTQRSQTPVLRKPPKTRADEPPPRYMRVMYDFTARNRRELSIMKDDMVQVLDQSKQWWKVRNAEEEEGYVPHNVLMLVEEEQVEEEPKEMNTPPSLNKRSKPEDVKAWLEYKEFSKITVRCLGVLSGSLLLGMTREELKQMCPEEGGRVFFQLQNVKNSLVLANESGKGRYN</sequence>
<dbReference type="Pfam" id="PF22975">
    <property type="entry name" value="EPS8_2nd"/>
    <property type="match status" value="1"/>
</dbReference>
<dbReference type="InterPro" id="IPR041418">
    <property type="entry name" value="SAM_3"/>
</dbReference>
<organism evidence="9 10">
    <name type="scientific">Synaphobranchus kaupii</name>
    <name type="common">Kaup's arrowtooth eel</name>
    <dbReference type="NCBI Taxonomy" id="118154"/>
    <lineage>
        <taxon>Eukaryota</taxon>
        <taxon>Metazoa</taxon>
        <taxon>Chordata</taxon>
        <taxon>Craniata</taxon>
        <taxon>Vertebrata</taxon>
        <taxon>Euteleostomi</taxon>
        <taxon>Actinopterygii</taxon>
        <taxon>Neopterygii</taxon>
        <taxon>Teleostei</taxon>
        <taxon>Anguilliformes</taxon>
        <taxon>Synaphobranchidae</taxon>
        <taxon>Synaphobranchus</taxon>
    </lineage>
</organism>
<dbReference type="Pfam" id="PF18016">
    <property type="entry name" value="SAM_3"/>
    <property type="match status" value="1"/>
</dbReference>
<dbReference type="Pfam" id="PF00018">
    <property type="entry name" value="SH3_1"/>
    <property type="match status" value="1"/>
</dbReference>
<gene>
    <name evidence="9" type="ORF">SKAU_G00171720</name>
</gene>
<dbReference type="SUPFAM" id="SSF50044">
    <property type="entry name" value="SH3-domain"/>
    <property type="match status" value="1"/>
</dbReference>
<dbReference type="Proteomes" id="UP001152622">
    <property type="component" value="Chromosome 5"/>
</dbReference>
<dbReference type="GO" id="GO:0005737">
    <property type="term" value="C:cytoplasm"/>
    <property type="evidence" value="ECO:0007669"/>
    <property type="project" value="UniProtKB-SubCell"/>
</dbReference>
<dbReference type="InterPro" id="IPR033928">
    <property type="entry name" value="EPS8_PTB"/>
</dbReference>
<dbReference type="SUPFAM" id="SSF47769">
    <property type="entry name" value="SAM/Pointed domain"/>
    <property type="match status" value="1"/>
</dbReference>
<proteinExistence type="inferred from homology"/>
<dbReference type="CDD" id="cd11764">
    <property type="entry name" value="SH3_Eps8"/>
    <property type="match status" value="1"/>
</dbReference>
<comment type="subcellular location">
    <subcellularLocation>
        <location evidence="1">Cytoplasm</location>
    </subcellularLocation>
</comment>
<evidence type="ECO:0000256" key="3">
    <source>
        <dbReference type="ARBA" id="ARBA00022443"/>
    </source>
</evidence>
<evidence type="ECO:0000313" key="10">
    <source>
        <dbReference type="Proteomes" id="UP001152622"/>
    </source>
</evidence>
<dbReference type="PANTHER" id="PTHR12287">
    <property type="entry name" value="EPIDERMAL GROWTH FACTOR RECEPTOR KINASE SUBSTRATE EPS8-RELATED PROTEIN"/>
    <property type="match status" value="1"/>
</dbReference>
<keyword evidence="5" id="KW-0597">Phosphoprotein</keyword>
<dbReference type="PANTHER" id="PTHR12287:SF22">
    <property type="entry name" value="EPIDERMAL GROWTH FACTOR RECEPTOR KINASE SUBSTRATE 8-LIKE PROTEIN 3"/>
    <property type="match status" value="1"/>
</dbReference>
<dbReference type="InterPro" id="IPR013761">
    <property type="entry name" value="SAM/pointed_sf"/>
</dbReference>
<keyword evidence="10" id="KW-1185">Reference proteome</keyword>
<dbReference type="InterPro" id="IPR035462">
    <property type="entry name" value="Eps8_SH3"/>
</dbReference>